<dbReference type="AlphaFoldDB" id="A0A369LTR6"/>
<dbReference type="CDD" id="cd01949">
    <property type="entry name" value="GGDEF"/>
    <property type="match status" value="1"/>
</dbReference>
<dbReference type="Proteomes" id="UP000254000">
    <property type="component" value="Unassembled WGS sequence"/>
</dbReference>
<dbReference type="InterPro" id="IPR029787">
    <property type="entry name" value="Nucleotide_cyclase"/>
</dbReference>
<evidence type="ECO:0000313" key="3">
    <source>
        <dbReference type="EMBL" id="RDB62933.1"/>
    </source>
</evidence>
<dbReference type="GeneID" id="78360490"/>
<dbReference type="GO" id="GO:0052621">
    <property type="term" value="F:diguanylate cyclase activity"/>
    <property type="evidence" value="ECO:0007669"/>
    <property type="project" value="TreeGrafter"/>
</dbReference>
<evidence type="ECO:0000256" key="1">
    <source>
        <dbReference type="SAM" id="Phobius"/>
    </source>
</evidence>
<feature type="transmembrane region" description="Helical" evidence="1">
    <location>
        <begin position="25"/>
        <end position="48"/>
    </location>
</feature>
<keyword evidence="1" id="KW-0812">Transmembrane</keyword>
<dbReference type="SUPFAM" id="SSF55785">
    <property type="entry name" value="PYP-like sensor domain (PAS domain)"/>
    <property type="match status" value="1"/>
</dbReference>
<gene>
    <name evidence="3" type="ORF">C1877_12380</name>
</gene>
<dbReference type="NCBIfam" id="TIGR00254">
    <property type="entry name" value="GGDEF"/>
    <property type="match status" value="1"/>
</dbReference>
<dbReference type="Gene3D" id="3.30.450.20">
    <property type="entry name" value="PAS domain"/>
    <property type="match status" value="1"/>
</dbReference>
<dbReference type="RefSeq" id="WP_114569318.1">
    <property type="nucleotide sequence ID" value="NZ_CABMMS010000008.1"/>
</dbReference>
<dbReference type="InterPro" id="IPR043128">
    <property type="entry name" value="Rev_trsase/Diguanyl_cyclase"/>
</dbReference>
<sequence>MAEPTDTKYENRPLRWRWFGSPRTVAVLAASILVVGAIIYGVFIAYSVSLGEEFNKMSAEGMNDFTAAQKIESESSIGEIRNTVLTIRTLAESPDIDPEGEVFTDFLDSWNERSSFGVTYVSIATLEEGVDDSNRKESDREILRRLKAGESVVSDVRKSNRLDGYFYSIAEPVVKDNMVVGVLRSIVDAHTLIDTTQIKSSVTLLGSVLMKGDGTIIVDSEKSELYDGSNLYDVLRSQGYADAIVNKMQENVENDSDVATLAIGKRNGKTTFFTSVRLNENDWTIVNFTEENTIAEHSQVILHDTVVAGTVLVVISTIACIVVALVIGRFRRRALREADRYAVLAEFSDTVLFEYSYSDDVLELTPNARSVFSLDSLRREHYLERGIPLIDFHEEDVSLVGEILENPAPSGEARHAIVRARTLTGEYRWFSIKCRYLYEGQEPYAAVGKMVDITQQRALEEQLVRQSQIDGLTKALNKVTVEEKIAASLAAHDRGLLFMIDVDDFKQINDSNGRLVGDQVLAAIARALFDVFRCDDPVGRVGGDEFVAFARGADEADVVDAKRRALRDRTEFITKDLGVSVSLSIGVARYPHDGKTYQELFDAADRAMYREKQERDGA</sequence>
<keyword evidence="4" id="KW-1185">Reference proteome</keyword>
<protein>
    <submittedName>
        <fullName evidence="3">GGDEF domain-containing protein</fullName>
    </submittedName>
</protein>
<dbReference type="Pfam" id="PF00990">
    <property type="entry name" value="GGDEF"/>
    <property type="match status" value="1"/>
</dbReference>
<feature type="domain" description="GGDEF" evidence="2">
    <location>
        <begin position="493"/>
        <end position="618"/>
    </location>
</feature>
<comment type="caution">
    <text evidence="3">The sequence shown here is derived from an EMBL/GenBank/DDBJ whole genome shotgun (WGS) entry which is preliminary data.</text>
</comment>
<dbReference type="PANTHER" id="PTHR45138:SF9">
    <property type="entry name" value="DIGUANYLATE CYCLASE DGCM-RELATED"/>
    <property type="match status" value="1"/>
</dbReference>
<evidence type="ECO:0000313" key="4">
    <source>
        <dbReference type="Proteomes" id="UP000254000"/>
    </source>
</evidence>
<dbReference type="SUPFAM" id="SSF55073">
    <property type="entry name" value="Nucleotide cyclase"/>
    <property type="match status" value="1"/>
</dbReference>
<dbReference type="OrthoDB" id="8526884at2"/>
<dbReference type="PANTHER" id="PTHR45138">
    <property type="entry name" value="REGULATORY COMPONENTS OF SENSORY TRANSDUCTION SYSTEM"/>
    <property type="match status" value="1"/>
</dbReference>
<feature type="transmembrane region" description="Helical" evidence="1">
    <location>
        <begin position="306"/>
        <end position="327"/>
    </location>
</feature>
<dbReference type="InterPro" id="IPR035965">
    <property type="entry name" value="PAS-like_dom_sf"/>
</dbReference>
<dbReference type="SMART" id="SM00267">
    <property type="entry name" value="GGDEF"/>
    <property type="match status" value="1"/>
</dbReference>
<dbReference type="InterPro" id="IPR000160">
    <property type="entry name" value="GGDEF_dom"/>
</dbReference>
<dbReference type="PROSITE" id="PS50887">
    <property type="entry name" value="GGDEF"/>
    <property type="match status" value="1"/>
</dbReference>
<proteinExistence type="predicted"/>
<dbReference type="Gene3D" id="3.30.70.270">
    <property type="match status" value="1"/>
</dbReference>
<organism evidence="3 4">
    <name type="scientific">Gordonibacter pamelaeae</name>
    <dbReference type="NCBI Taxonomy" id="471189"/>
    <lineage>
        <taxon>Bacteria</taxon>
        <taxon>Bacillati</taxon>
        <taxon>Actinomycetota</taxon>
        <taxon>Coriobacteriia</taxon>
        <taxon>Eggerthellales</taxon>
        <taxon>Eggerthellaceae</taxon>
        <taxon>Gordonibacter</taxon>
    </lineage>
</organism>
<keyword evidence="1" id="KW-1133">Transmembrane helix</keyword>
<name>A0A369LTR6_9ACTN</name>
<dbReference type="InterPro" id="IPR050469">
    <property type="entry name" value="Diguanylate_Cyclase"/>
</dbReference>
<accession>A0A369LTR6</accession>
<reference evidence="3 4" key="1">
    <citation type="journal article" date="2018" name="Elife">
        <title>Discovery and characterization of a prevalent human gut bacterial enzyme sufficient for the inactivation of a family of plant toxins.</title>
        <authorList>
            <person name="Koppel N."/>
            <person name="Bisanz J.E."/>
            <person name="Pandelia M.E."/>
            <person name="Turnbaugh P.J."/>
            <person name="Balskus E.P."/>
        </authorList>
    </citation>
    <scope>NUCLEOTIDE SEQUENCE [LARGE SCALE GENOMIC DNA]</scope>
    <source>
        <strain evidence="3 4">3C</strain>
    </source>
</reference>
<evidence type="ECO:0000259" key="2">
    <source>
        <dbReference type="PROSITE" id="PS50887"/>
    </source>
</evidence>
<dbReference type="EMBL" id="PPTS01000008">
    <property type="protein sequence ID" value="RDB62933.1"/>
    <property type="molecule type" value="Genomic_DNA"/>
</dbReference>
<keyword evidence="1" id="KW-0472">Membrane</keyword>